<evidence type="ECO:0000256" key="4">
    <source>
        <dbReference type="ARBA" id="ARBA00018517"/>
    </source>
</evidence>
<dbReference type="CDD" id="cd02440">
    <property type="entry name" value="AdoMet_MTases"/>
    <property type="match status" value="1"/>
</dbReference>
<dbReference type="Pfam" id="PF09445">
    <property type="entry name" value="Methyltransf_15"/>
    <property type="match status" value="1"/>
</dbReference>
<keyword evidence="12" id="KW-0539">Nucleus</keyword>
<proteinExistence type="inferred from homology"/>
<keyword evidence="6" id="KW-0597">Phosphoprotein</keyword>
<evidence type="ECO:0000256" key="19">
    <source>
        <dbReference type="ARBA" id="ARBA00057179"/>
    </source>
</evidence>
<comment type="catalytic activity">
    <reaction evidence="17">
        <text>a 5'-end (N(7)-methyl 5'-triphosphoguanosine)-ribonucleoside in snRNA + S-adenosyl-L-methionine = a 5'-end (N(2),N(7)-dimethyl 5'-triphosphoguanosine)-ribonucleoside in snRNA + S-adenosyl-L-homocysteine + H(+)</text>
        <dbReference type="Rhea" id="RHEA:78471"/>
        <dbReference type="Rhea" id="RHEA-COMP:19085"/>
        <dbReference type="Rhea" id="RHEA-COMP:19087"/>
        <dbReference type="ChEBI" id="CHEBI:15378"/>
        <dbReference type="ChEBI" id="CHEBI:57856"/>
        <dbReference type="ChEBI" id="CHEBI:59789"/>
        <dbReference type="ChEBI" id="CHEBI:156461"/>
        <dbReference type="ChEBI" id="CHEBI:172880"/>
    </reaction>
    <physiologicalReaction direction="left-to-right" evidence="17">
        <dbReference type="Rhea" id="RHEA:78472"/>
    </physiologicalReaction>
</comment>
<name>A0A6P5F638_ANACO</name>
<comment type="catalytic activity">
    <reaction evidence="16">
        <text>a 5'-end (N(2),N(7)-dimethyl 5'-triphosphoguanosine)-ribonucleoside in snRNA + S-adenosyl-L-methionine = a 5'-end (N(2),N(2),N(7)-trimethyl 5'-triphosphoguanosine)-ribonucleoside in snRNA + S-adenosyl-L-homocysteine + H(+)</text>
        <dbReference type="Rhea" id="RHEA:78479"/>
        <dbReference type="Rhea" id="RHEA-COMP:19087"/>
        <dbReference type="Rhea" id="RHEA-COMP:19089"/>
        <dbReference type="ChEBI" id="CHEBI:15378"/>
        <dbReference type="ChEBI" id="CHEBI:57856"/>
        <dbReference type="ChEBI" id="CHEBI:59789"/>
        <dbReference type="ChEBI" id="CHEBI:167623"/>
        <dbReference type="ChEBI" id="CHEBI:172880"/>
    </reaction>
    <physiologicalReaction direction="left-to-right" evidence="16">
        <dbReference type="Rhea" id="RHEA:78480"/>
    </physiologicalReaction>
</comment>
<evidence type="ECO:0000256" key="22">
    <source>
        <dbReference type="ARBA" id="ARBA00081504"/>
    </source>
</evidence>
<comment type="catalytic activity">
    <reaction evidence="14">
        <text>a 5'-end (N(2),N(7)-dimethyl 5'-triphosphoguanosine)-ribonucleoside in snoRNA + S-adenosyl-L-methionine = a 5'-end (N(2),N(2),N(7)-trimethyl 5'-triphosphoguanosine)-ribonucleoside in snoRNA + S-adenosyl-L-homocysteine + H(+)</text>
        <dbReference type="Rhea" id="RHEA:78507"/>
        <dbReference type="Rhea" id="RHEA-COMP:19088"/>
        <dbReference type="Rhea" id="RHEA-COMP:19090"/>
        <dbReference type="ChEBI" id="CHEBI:15378"/>
        <dbReference type="ChEBI" id="CHEBI:57856"/>
        <dbReference type="ChEBI" id="CHEBI:59789"/>
        <dbReference type="ChEBI" id="CHEBI:167623"/>
        <dbReference type="ChEBI" id="CHEBI:172880"/>
    </reaction>
    <physiologicalReaction direction="left-to-right" evidence="14">
        <dbReference type="Rhea" id="RHEA:78508"/>
    </physiologicalReaction>
</comment>
<evidence type="ECO:0000256" key="7">
    <source>
        <dbReference type="ARBA" id="ARBA00022603"/>
    </source>
</evidence>
<evidence type="ECO:0000256" key="1">
    <source>
        <dbReference type="ARBA" id="ARBA00004408"/>
    </source>
</evidence>
<keyword evidence="5" id="KW-0963">Cytoplasm</keyword>
<evidence type="ECO:0000256" key="8">
    <source>
        <dbReference type="ARBA" id="ARBA00022679"/>
    </source>
</evidence>
<evidence type="ECO:0000256" key="3">
    <source>
        <dbReference type="ARBA" id="ARBA00004604"/>
    </source>
</evidence>
<reference evidence="24" key="1">
    <citation type="journal article" date="2015" name="Nat. Genet.">
        <title>The pineapple genome and the evolution of CAM photosynthesis.</title>
        <authorList>
            <person name="Ming R."/>
            <person name="VanBuren R."/>
            <person name="Wai C.M."/>
            <person name="Tang H."/>
            <person name="Schatz M.C."/>
            <person name="Bowers J.E."/>
            <person name="Lyons E."/>
            <person name="Wang M.L."/>
            <person name="Chen J."/>
            <person name="Biggers E."/>
            <person name="Zhang J."/>
            <person name="Huang L."/>
            <person name="Zhang L."/>
            <person name="Miao W."/>
            <person name="Zhang J."/>
            <person name="Ye Z."/>
            <person name="Miao C."/>
            <person name="Lin Z."/>
            <person name="Wang H."/>
            <person name="Zhou H."/>
            <person name="Yim W.C."/>
            <person name="Priest H.D."/>
            <person name="Zheng C."/>
            <person name="Woodhouse M."/>
            <person name="Edger P.P."/>
            <person name="Guyot R."/>
            <person name="Guo H.B."/>
            <person name="Guo H."/>
            <person name="Zheng G."/>
            <person name="Singh R."/>
            <person name="Sharma A."/>
            <person name="Min X."/>
            <person name="Zheng Y."/>
            <person name="Lee H."/>
            <person name="Gurtowski J."/>
            <person name="Sedlazeck F.J."/>
            <person name="Harkess A."/>
            <person name="McKain M.R."/>
            <person name="Liao Z."/>
            <person name="Fang J."/>
            <person name="Liu J."/>
            <person name="Zhang X."/>
            <person name="Zhang Q."/>
            <person name="Hu W."/>
            <person name="Qin Y."/>
            <person name="Wang K."/>
            <person name="Chen L.Y."/>
            <person name="Shirley N."/>
            <person name="Lin Y.R."/>
            <person name="Liu L.Y."/>
            <person name="Hernandez A.G."/>
            <person name="Wright C.L."/>
            <person name="Bulone V."/>
            <person name="Tuskan G.A."/>
            <person name="Heath K."/>
            <person name="Zee F."/>
            <person name="Moore P.H."/>
            <person name="Sunkar R."/>
            <person name="Leebens-Mack J.H."/>
            <person name="Mockler T."/>
            <person name="Bennetzen J.L."/>
            <person name="Freeling M."/>
            <person name="Sankoff D."/>
            <person name="Paterson A.H."/>
            <person name="Zhu X."/>
            <person name="Yang X."/>
            <person name="Smith J.A."/>
            <person name="Cushman J.C."/>
            <person name="Paull R.E."/>
            <person name="Yu Q."/>
        </authorList>
    </citation>
    <scope>NUCLEOTIDE SEQUENCE [LARGE SCALE GENOMIC DNA]</scope>
    <source>
        <strain evidence="24">cv. F153</strain>
    </source>
</reference>
<evidence type="ECO:0000256" key="23">
    <source>
        <dbReference type="SAM" id="MobiDB-lite"/>
    </source>
</evidence>
<sequence>MVGAGAGADEPRLPRPKRRRRRRNPNAERNPATAKYWRGRYRLFSRYDAGIRMDEEGWFSVTPEPIAAAAHAARAPPLAVVVDAFAGVGGNAIQFAARGCYVVAVEIDPRKVKYARHNAKIYGVEDRIDFVIGDFFRLAPSLKGDVVFLSPPWGGPSYREIQNFTLDMLKPKDGFSVFQAAQKITPNVIMFLPRNVDINQVEELSWLSSPPLSFEIEENHVQNHVKGITAYFGDIASQSSGLSNEFSYILMRSLQN</sequence>
<dbReference type="GO" id="GO:0071164">
    <property type="term" value="F:RNA cap trimethylguanosine synthase activity"/>
    <property type="evidence" value="ECO:0007669"/>
    <property type="project" value="TreeGrafter"/>
</dbReference>
<evidence type="ECO:0000256" key="2">
    <source>
        <dbReference type="ARBA" id="ARBA00004496"/>
    </source>
</evidence>
<evidence type="ECO:0000256" key="9">
    <source>
        <dbReference type="ARBA" id="ARBA00022691"/>
    </source>
</evidence>
<evidence type="ECO:0000256" key="18">
    <source>
        <dbReference type="ARBA" id="ARBA00049790"/>
    </source>
</evidence>
<feature type="compositionally biased region" description="Basic residues" evidence="23">
    <location>
        <begin position="14"/>
        <end position="24"/>
    </location>
</feature>
<evidence type="ECO:0000256" key="16">
    <source>
        <dbReference type="ARBA" id="ARBA00048763"/>
    </source>
</evidence>
<dbReference type="Proteomes" id="UP000515123">
    <property type="component" value="Linkage group 6"/>
</dbReference>
<evidence type="ECO:0000256" key="5">
    <source>
        <dbReference type="ARBA" id="ARBA00022490"/>
    </source>
</evidence>
<evidence type="ECO:0000256" key="6">
    <source>
        <dbReference type="ARBA" id="ARBA00022553"/>
    </source>
</evidence>
<dbReference type="RefSeq" id="XP_020091087.1">
    <property type="nucleotide sequence ID" value="XM_020235498.1"/>
</dbReference>
<reference evidence="25" key="2">
    <citation type="submission" date="2025-08" db="UniProtKB">
        <authorList>
            <consortium name="RefSeq"/>
        </authorList>
    </citation>
    <scope>IDENTIFICATION</scope>
    <source>
        <tissue evidence="25">Leaf</tissue>
    </source>
</reference>
<dbReference type="PANTHER" id="PTHR14741">
    <property type="entry name" value="S-ADENOSYLMETHIONINE-DEPENDENT METHYLTRANSFERASE RELATED"/>
    <property type="match status" value="1"/>
</dbReference>
<gene>
    <name evidence="25" type="primary">LOC109712071</name>
</gene>
<protein>
    <recommendedName>
        <fullName evidence="4">Trimethylguanosine synthase</fullName>
    </recommendedName>
    <alternativeName>
        <fullName evidence="18">Cap-specific guanine-N(2) methyltransferase</fullName>
    </alternativeName>
    <alternativeName>
        <fullName evidence="21">Nuclear receptor coactivator 6-interacting protein</fullName>
    </alternativeName>
    <alternativeName>
        <fullName evidence="22">PRIP-interacting protein with methyltransferase motif</fullName>
    </alternativeName>
</protein>
<comment type="subcellular location">
    <subcellularLocation>
        <location evidence="2">Cytoplasm</location>
    </subcellularLocation>
    <subcellularLocation>
        <location evidence="1">Nucleus</location>
        <location evidence="1">Cajal body</location>
    </subcellularLocation>
    <subcellularLocation>
        <location evidence="3">Nucleus</location>
        <location evidence="3">Nucleolus</location>
    </subcellularLocation>
</comment>
<evidence type="ECO:0000256" key="10">
    <source>
        <dbReference type="ARBA" id="ARBA00023015"/>
    </source>
</evidence>
<dbReference type="GeneID" id="109712071"/>
<evidence type="ECO:0000313" key="24">
    <source>
        <dbReference type="Proteomes" id="UP000515123"/>
    </source>
</evidence>
<evidence type="ECO:0000256" key="20">
    <source>
        <dbReference type="ARBA" id="ARBA00064494"/>
    </source>
</evidence>
<dbReference type="PANTHER" id="PTHR14741:SF41">
    <property type="entry name" value="TRIMETHYLGUANOSINE SYNTHASE"/>
    <property type="match status" value="1"/>
</dbReference>
<keyword evidence="7" id="KW-0489">Methyltransferase</keyword>
<dbReference type="AlphaFoldDB" id="A0A6P5F638"/>
<dbReference type="GO" id="GO:0005730">
    <property type="term" value="C:nucleolus"/>
    <property type="evidence" value="ECO:0007669"/>
    <property type="project" value="UniProtKB-SubCell"/>
</dbReference>
<dbReference type="Gene3D" id="3.40.50.150">
    <property type="entry name" value="Vaccinia Virus protein VP39"/>
    <property type="match status" value="1"/>
</dbReference>
<dbReference type="GO" id="GO:0015030">
    <property type="term" value="C:Cajal body"/>
    <property type="evidence" value="ECO:0007669"/>
    <property type="project" value="UniProtKB-SubCell"/>
</dbReference>
<keyword evidence="10" id="KW-0805">Transcription regulation</keyword>
<keyword evidence="11" id="KW-0804">Transcription</keyword>
<evidence type="ECO:0000313" key="25">
    <source>
        <dbReference type="RefSeq" id="XP_020091087.1"/>
    </source>
</evidence>
<comment type="similarity">
    <text evidence="13">Belongs to the methyltransferase superfamily. Trimethylguanosine synthase family.</text>
</comment>
<dbReference type="GO" id="GO:0005737">
    <property type="term" value="C:cytoplasm"/>
    <property type="evidence" value="ECO:0007669"/>
    <property type="project" value="UniProtKB-SubCell"/>
</dbReference>
<evidence type="ECO:0000256" key="15">
    <source>
        <dbReference type="ARBA" id="ARBA00048740"/>
    </source>
</evidence>
<evidence type="ECO:0000256" key="13">
    <source>
        <dbReference type="ARBA" id="ARBA00025783"/>
    </source>
</evidence>
<dbReference type="FunFam" id="3.40.50.150:FF:000066">
    <property type="entry name" value="Trimethylguanosine synthase 1"/>
    <property type="match status" value="1"/>
</dbReference>
<evidence type="ECO:0000256" key="14">
    <source>
        <dbReference type="ARBA" id="ARBA00047418"/>
    </source>
</evidence>
<feature type="region of interest" description="Disordered" evidence="23">
    <location>
        <begin position="1"/>
        <end position="31"/>
    </location>
</feature>
<comment type="function">
    <text evidence="19">Catalyzes the 2 serial methylation steps for the conversion of the 7-monomethylguanosine (m(7)G) caps of snRNAs and snoRNAs to a 2,2,7-trimethylguanosine (m(2,2,7)G) cap structure. The enzyme is specific for guanine, and N7 methylation must precede N2 methylation. Hypermethylation of the m7G cap of U snRNAs leads to their concentration in nuclear foci, their colocalization with coilin and the formation of canonical Cajal bodies (CBs). Plays a role in transcriptional regulation.</text>
</comment>
<comment type="subunit">
    <text evidence="20">May form homooligomers. Interacts with CREBBP/CBP, EED/WAIT1, EP300/P300, NCOA6/PRIP, PPARBP/PBP and SMN.</text>
</comment>
<keyword evidence="9" id="KW-0949">S-adenosyl-L-methionine</keyword>
<evidence type="ECO:0000256" key="11">
    <source>
        <dbReference type="ARBA" id="ARBA00023163"/>
    </source>
</evidence>
<dbReference type="SUPFAM" id="SSF53335">
    <property type="entry name" value="S-adenosyl-L-methionine-dependent methyltransferases"/>
    <property type="match status" value="1"/>
</dbReference>
<accession>A0A6P5F638</accession>
<dbReference type="InterPro" id="IPR019012">
    <property type="entry name" value="RNA_cap_Gua-N2-MeTrfase"/>
</dbReference>
<keyword evidence="8" id="KW-0808">Transferase</keyword>
<evidence type="ECO:0000256" key="12">
    <source>
        <dbReference type="ARBA" id="ARBA00023242"/>
    </source>
</evidence>
<comment type="catalytic activity">
    <reaction evidence="15">
        <text>a 5'-end (N(7)-methyl 5'-triphosphoguanosine)-ribonucleoside in snoRNA + S-adenosyl-L-methionine = a 5'-end (N(2),N(7)-dimethyl 5'-triphosphoguanosine)-ribonucleoside in snoRNA + S-adenosyl-L-homocysteine + H(+)</text>
        <dbReference type="Rhea" id="RHEA:78475"/>
        <dbReference type="Rhea" id="RHEA-COMP:19086"/>
        <dbReference type="Rhea" id="RHEA-COMP:19088"/>
        <dbReference type="ChEBI" id="CHEBI:15378"/>
        <dbReference type="ChEBI" id="CHEBI:57856"/>
        <dbReference type="ChEBI" id="CHEBI:59789"/>
        <dbReference type="ChEBI" id="CHEBI:156461"/>
        <dbReference type="ChEBI" id="CHEBI:172880"/>
    </reaction>
    <physiologicalReaction direction="left-to-right" evidence="15">
        <dbReference type="Rhea" id="RHEA:78476"/>
    </physiologicalReaction>
</comment>
<keyword evidence="24" id="KW-1185">Reference proteome</keyword>
<organism evidence="24 25">
    <name type="scientific">Ananas comosus</name>
    <name type="common">Pineapple</name>
    <name type="synonym">Ananas ananas</name>
    <dbReference type="NCBI Taxonomy" id="4615"/>
    <lineage>
        <taxon>Eukaryota</taxon>
        <taxon>Viridiplantae</taxon>
        <taxon>Streptophyta</taxon>
        <taxon>Embryophyta</taxon>
        <taxon>Tracheophyta</taxon>
        <taxon>Spermatophyta</taxon>
        <taxon>Magnoliopsida</taxon>
        <taxon>Liliopsida</taxon>
        <taxon>Poales</taxon>
        <taxon>Bromeliaceae</taxon>
        <taxon>Bromelioideae</taxon>
        <taxon>Ananas</taxon>
    </lineage>
</organism>
<evidence type="ECO:0000256" key="21">
    <source>
        <dbReference type="ARBA" id="ARBA00079339"/>
    </source>
</evidence>
<dbReference type="OrthoDB" id="194443at2759"/>
<evidence type="ECO:0000256" key="17">
    <source>
        <dbReference type="ARBA" id="ARBA00049075"/>
    </source>
</evidence>
<dbReference type="InterPro" id="IPR029063">
    <property type="entry name" value="SAM-dependent_MTases_sf"/>
</dbReference>